<dbReference type="AlphaFoldDB" id="A0A3B0CHJ1"/>
<keyword evidence="2 5" id="KW-0812">Transmembrane</keyword>
<evidence type="ECO:0000259" key="6">
    <source>
        <dbReference type="PROSITE" id="PS50801"/>
    </source>
</evidence>
<evidence type="ECO:0000313" key="8">
    <source>
        <dbReference type="Proteomes" id="UP000276603"/>
    </source>
</evidence>
<keyword evidence="4 5" id="KW-0472">Membrane</keyword>
<proteinExistence type="predicted"/>
<dbReference type="PANTHER" id="PTHR43310:SF1">
    <property type="entry name" value="SULFATE TRANSPORTER YBAR-RELATED"/>
    <property type="match status" value="1"/>
</dbReference>
<evidence type="ECO:0000256" key="4">
    <source>
        <dbReference type="ARBA" id="ARBA00023136"/>
    </source>
</evidence>
<dbReference type="PANTHER" id="PTHR43310">
    <property type="entry name" value="SULFATE TRANSPORTER YBAR-RELATED"/>
    <property type="match status" value="1"/>
</dbReference>
<reference evidence="7 8" key="1">
    <citation type="submission" date="2018-10" db="EMBL/GenBank/DDBJ databases">
        <title>Ulvibacterium marinum gen. nov., sp. nov., a novel marine bacterium of the family Flavobacteriaceae, isolated from a culture of the green alga Ulva prolifera.</title>
        <authorList>
            <person name="Zhang Z."/>
        </authorList>
    </citation>
    <scope>NUCLEOTIDE SEQUENCE [LARGE SCALE GENOMIC DNA]</scope>
    <source>
        <strain evidence="7 8">CCMM003</strain>
    </source>
</reference>
<feature type="transmembrane region" description="Helical" evidence="5">
    <location>
        <begin position="123"/>
        <end position="142"/>
    </location>
</feature>
<dbReference type="Proteomes" id="UP000276603">
    <property type="component" value="Unassembled WGS sequence"/>
</dbReference>
<evidence type="ECO:0000256" key="2">
    <source>
        <dbReference type="ARBA" id="ARBA00022692"/>
    </source>
</evidence>
<comment type="caution">
    <text evidence="7">The sequence shown here is derived from an EMBL/GenBank/DDBJ whole genome shotgun (WGS) entry which is preliminary data.</text>
</comment>
<accession>A0A3B0CHJ1</accession>
<evidence type="ECO:0000256" key="5">
    <source>
        <dbReference type="SAM" id="Phobius"/>
    </source>
</evidence>
<dbReference type="PROSITE" id="PS50801">
    <property type="entry name" value="STAS"/>
    <property type="match status" value="1"/>
</dbReference>
<organism evidence="7 8">
    <name type="scientific">Ulvibacterium marinum</name>
    <dbReference type="NCBI Taxonomy" id="2419782"/>
    <lineage>
        <taxon>Bacteria</taxon>
        <taxon>Pseudomonadati</taxon>
        <taxon>Bacteroidota</taxon>
        <taxon>Flavobacteriia</taxon>
        <taxon>Flavobacteriales</taxon>
        <taxon>Flavobacteriaceae</taxon>
        <taxon>Ulvibacterium</taxon>
    </lineage>
</organism>
<keyword evidence="3 5" id="KW-1133">Transmembrane helix</keyword>
<dbReference type="GO" id="GO:0016020">
    <property type="term" value="C:membrane"/>
    <property type="evidence" value="ECO:0007669"/>
    <property type="project" value="UniProtKB-SubCell"/>
</dbReference>
<dbReference type="Pfam" id="PF00916">
    <property type="entry name" value="Sulfate_transp"/>
    <property type="match status" value="1"/>
</dbReference>
<gene>
    <name evidence="7" type="ORF">D7Z94_04185</name>
</gene>
<feature type="transmembrane region" description="Helical" evidence="5">
    <location>
        <begin position="46"/>
        <end position="62"/>
    </location>
</feature>
<dbReference type="InterPro" id="IPR011547">
    <property type="entry name" value="SLC26A/SulP_dom"/>
</dbReference>
<protein>
    <submittedName>
        <fullName evidence="7">SulP family inorganic anion transporter</fullName>
    </submittedName>
</protein>
<keyword evidence="8" id="KW-1185">Reference proteome</keyword>
<feature type="transmembrane region" description="Helical" evidence="5">
    <location>
        <begin position="20"/>
        <end position="39"/>
    </location>
</feature>
<dbReference type="Gene3D" id="3.30.750.24">
    <property type="entry name" value="STAS domain"/>
    <property type="match status" value="1"/>
</dbReference>
<feature type="transmembrane region" description="Helical" evidence="5">
    <location>
        <begin position="231"/>
        <end position="253"/>
    </location>
</feature>
<comment type="subcellular location">
    <subcellularLocation>
        <location evidence="1">Membrane</location>
        <topology evidence="1">Multi-pass membrane protein</topology>
    </subcellularLocation>
</comment>
<dbReference type="OrthoDB" id="9771198at2"/>
<feature type="transmembrane region" description="Helical" evidence="5">
    <location>
        <begin position="330"/>
        <end position="348"/>
    </location>
</feature>
<feature type="domain" description="STAS" evidence="6">
    <location>
        <begin position="408"/>
        <end position="510"/>
    </location>
</feature>
<feature type="transmembrane region" description="Helical" evidence="5">
    <location>
        <begin position="154"/>
        <end position="172"/>
    </location>
</feature>
<dbReference type="SUPFAM" id="SSF52091">
    <property type="entry name" value="SpoIIaa-like"/>
    <property type="match status" value="1"/>
</dbReference>
<feature type="transmembrane region" description="Helical" evidence="5">
    <location>
        <begin position="306"/>
        <end position="324"/>
    </location>
</feature>
<feature type="transmembrane region" description="Helical" evidence="5">
    <location>
        <begin position="178"/>
        <end position="196"/>
    </location>
</feature>
<dbReference type="InterPro" id="IPR002645">
    <property type="entry name" value="STAS_dom"/>
</dbReference>
<feature type="transmembrane region" description="Helical" evidence="5">
    <location>
        <begin position="360"/>
        <end position="393"/>
    </location>
</feature>
<dbReference type="RefSeq" id="WP_120710253.1">
    <property type="nucleotide sequence ID" value="NZ_RBCJ01000001.1"/>
</dbReference>
<dbReference type="CDD" id="cd07042">
    <property type="entry name" value="STAS_SulP_like_sulfate_transporter"/>
    <property type="match status" value="1"/>
</dbReference>
<feature type="transmembrane region" description="Helical" evidence="5">
    <location>
        <begin position="273"/>
        <end position="294"/>
    </location>
</feature>
<dbReference type="EMBL" id="RBCJ01000001">
    <property type="protein sequence ID" value="RKN83046.1"/>
    <property type="molecule type" value="Genomic_DNA"/>
</dbReference>
<name>A0A3B0CHJ1_9FLAO</name>
<dbReference type="Pfam" id="PF01740">
    <property type="entry name" value="STAS"/>
    <property type="match status" value="1"/>
</dbReference>
<evidence type="ECO:0000313" key="7">
    <source>
        <dbReference type="EMBL" id="RKN83046.1"/>
    </source>
</evidence>
<sequence>MKKYLNLFDFSQEVNYKTEILSGLTVALALVPEAIAFALIAGLSPLTGLYAAFVMGLVTSILGGRPGMISGATGAVAVVIVSLAKDFGVEYVFATVILAGLLQMAAGFLRLGKLMRLVPHPVIFGFVNGLAIIIFMSQLVQFQDTEGHWLTGTPLYILLGLVLLTMFIIWGLPRLSKVVPSSLVAILTIFGIVVFFDIDTRTIGDIASIKGGFPPFHIPEIPFSFETLQIIFPYAAVVAGVGLIESLLTLNIVDEITETRGRGNKEAVAQGTANILSGFFSGMGGCAMIGQSLINTSNGARARLSGIVAAVMLLVFIMFGAGLIERVPMAALTGLMIMVALGTFEWASLRTFRRMPKSDVLVMVLVTLVTVFLHNLALAVLVGVIISALVFAWDNAKRIRARKYIDDEGVKHYEIYGPLFFGSTTLFAEKFEVLNDPNEVVIDFRESRVVDMSAIEALNKITERYQKVGKKVHLRHLSKDCIRLLQNADDIIEVNVLEDPTYKVVVDKIQ</sequence>
<evidence type="ECO:0000256" key="3">
    <source>
        <dbReference type="ARBA" id="ARBA00022989"/>
    </source>
</evidence>
<feature type="transmembrane region" description="Helical" evidence="5">
    <location>
        <begin position="91"/>
        <end position="111"/>
    </location>
</feature>
<dbReference type="InterPro" id="IPR052706">
    <property type="entry name" value="Membrane-Transporter-like"/>
</dbReference>
<dbReference type="InterPro" id="IPR036513">
    <property type="entry name" value="STAS_dom_sf"/>
</dbReference>
<evidence type="ECO:0000256" key="1">
    <source>
        <dbReference type="ARBA" id="ARBA00004141"/>
    </source>
</evidence>